<dbReference type="PANTHER" id="PTHR43794:SF11">
    <property type="entry name" value="AMIDOHYDROLASE-RELATED DOMAIN-CONTAINING PROTEIN"/>
    <property type="match status" value="1"/>
</dbReference>
<reference evidence="7" key="1">
    <citation type="submission" date="2017-04" db="EMBL/GenBank/DDBJ databases">
        <authorList>
            <person name="Varghese N."/>
            <person name="Submissions S."/>
        </authorList>
    </citation>
    <scope>NUCLEOTIDE SEQUENCE [LARGE SCALE GENOMIC DNA]</scope>
    <source>
        <strain evidence="7">DSM 20463</strain>
    </source>
</reference>
<feature type="domain" description="Aminodeoxyfutalosine deaminase/Imidazolonepropionase-like composite" evidence="5">
    <location>
        <begin position="21"/>
        <end position="45"/>
    </location>
</feature>
<organism evidence="6 7">
    <name type="scientific">Peptoniphilus asaccharolyticus DSM 20463</name>
    <dbReference type="NCBI Taxonomy" id="573058"/>
    <lineage>
        <taxon>Bacteria</taxon>
        <taxon>Bacillati</taxon>
        <taxon>Bacillota</taxon>
        <taxon>Tissierellia</taxon>
        <taxon>Tissierellales</taxon>
        <taxon>Peptoniphilaceae</taxon>
        <taxon>Peptoniphilus</taxon>
    </lineage>
</organism>
<proteinExistence type="predicted"/>
<gene>
    <name evidence="6" type="ORF">SAMN00017477_1720</name>
</gene>
<dbReference type="EMBL" id="FWWR01000011">
    <property type="protein sequence ID" value="SMB90927.1"/>
    <property type="molecule type" value="Genomic_DNA"/>
</dbReference>
<dbReference type="GO" id="GO:0016810">
    <property type="term" value="F:hydrolase activity, acting on carbon-nitrogen (but not peptide) bonds"/>
    <property type="evidence" value="ECO:0007669"/>
    <property type="project" value="InterPro"/>
</dbReference>
<evidence type="ECO:0000256" key="3">
    <source>
        <dbReference type="ARBA" id="ARBA00022833"/>
    </source>
</evidence>
<dbReference type="Proteomes" id="UP000192368">
    <property type="component" value="Unassembled WGS sequence"/>
</dbReference>
<evidence type="ECO:0000313" key="6">
    <source>
        <dbReference type="EMBL" id="SMB90927.1"/>
    </source>
</evidence>
<dbReference type="InterPro" id="IPR032466">
    <property type="entry name" value="Metal_Hydrolase"/>
</dbReference>
<dbReference type="OrthoDB" id="9807210at2"/>
<name>A0A1W1VBT7_PEPAS</name>
<dbReference type="SUPFAM" id="SSF51556">
    <property type="entry name" value="Metallo-dependent hydrolases"/>
    <property type="match status" value="1"/>
</dbReference>
<dbReference type="STRING" id="573058.SAMN00017477_1720"/>
<keyword evidence="7" id="KW-1185">Reference proteome</keyword>
<dbReference type="RefSeq" id="WP_084231260.1">
    <property type="nucleotide sequence ID" value="NZ_FWWR01000011.1"/>
</dbReference>
<keyword evidence="1" id="KW-0479">Metal-binding</keyword>
<evidence type="ECO:0000256" key="2">
    <source>
        <dbReference type="ARBA" id="ARBA00022801"/>
    </source>
</evidence>
<dbReference type="NCBIfam" id="TIGR03314">
    <property type="entry name" value="Se_ssnA"/>
    <property type="match status" value="1"/>
</dbReference>
<evidence type="ECO:0000313" key="7">
    <source>
        <dbReference type="Proteomes" id="UP000192368"/>
    </source>
</evidence>
<dbReference type="NCBIfam" id="NF005540">
    <property type="entry name" value="PRK07203.1"/>
    <property type="match status" value="1"/>
</dbReference>
<dbReference type="Pfam" id="PF01979">
    <property type="entry name" value="Amidohydro_1"/>
    <property type="match status" value="1"/>
</dbReference>
<dbReference type="Gene3D" id="2.30.40.10">
    <property type="entry name" value="Urease, subunit C, domain 1"/>
    <property type="match status" value="1"/>
</dbReference>
<dbReference type="PANTHER" id="PTHR43794">
    <property type="entry name" value="AMINOHYDROLASE SSNA-RELATED"/>
    <property type="match status" value="1"/>
</dbReference>
<dbReference type="InterPro" id="IPR006680">
    <property type="entry name" value="Amidohydro-rel"/>
</dbReference>
<evidence type="ECO:0000259" key="4">
    <source>
        <dbReference type="Pfam" id="PF01979"/>
    </source>
</evidence>
<dbReference type="Gene3D" id="3.20.20.140">
    <property type="entry name" value="Metal-dependent hydrolases"/>
    <property type="match status" value="1"/>
</dbReference>
<dbReference type="InterPro" id="IPR017700">
    <property type="entry name" value="Aminohydrolase_SsnA"/>
</dbReference>
<dbReference type="GO" id="GO:0046872">
    <property type="term" value="F:metal ion binding"/>
    <property type="evidence" value="ECO:0007669"/>
    <property type="project" value="UniProtKB-KW"/>
</dbReference>
<feature type="domain" description="Amidohydrolase-related" evidence="4">
    <location>
        <begin position="55"/>
        <end position="412"/>
    </location>
</feature>
<keyword evidence="2" id="KW-0378">Hydrolase</keyword>
<accession>A0A1W1VBT7</accession>
<dbReference type="InterPro" id="IPR011059">
    <property type="entry name" value="Metal-dep_hydrolase_composite"/>
</dbReference>
<dbReference type="InterPro" id="IPR050287">
    <property type="entry name" value="MTA/SAH_deaminase"/>
</dbReference>
<keyword evidence="3" id="KW-0862">Zinc</keyword>
<sequence>MIIGNGKLITNDAENNFYDNGAVLVRGNIIEEVGNFEDLKAAYPEEEIVDVQGNVIMPGMICAHSHIYSAYARGMGVSKPTVDFFTVLENLWWALDKKLTLEDVKLNAYTTYIESIRNGVTTLIDHHAGPNSVTGSLFTIAEAAKELGIRTSLCYEVSDRDGKEIALKGIKENVDFIKACQKDNNGDMIKGLFGMHASFTISDDTLYKAREAMEGVYDGYHIHVAEGIEDEYDSLKKHGKRVVERLHDFDILGERTLAVHCVHANPREIDIIKATNTNVVHNPESNMNNAVGCPPVKYMLDKGIVVGLGTDAYTNDMFESMKVANILQAHHLCDPTVGFMETINMQFKNNPIILSKYFNKPLGVIEKGAYADLITLKYDPLTPLNANSWYGHSLFGFNGGIVQDNMINGKFVMRGREILNVDTAEIMAKSRERAAKIWPQM</sequence>
<dbReference type="InterPro" id="IPR054418">
    <property type="entry name" value="MQNX/HUTI_composite_N"/>
</dbReference>
<dbReference type="AlphaFoldDB" id="A0A1W1VBT7"/>
<dbReference type="SUPFAM" id="SSF51338">
    <property type="entry name" value="Composite domain of metallo-dependent hydrolases"/>
    <property type="match status" value="1"/>
</dbReference>
<evidence type="ECO:0000256" key="1">
    <source>
        <dbReference type="ARBA" id="ARBA00022723"/>
    </source>
</evidence>
<dbReference type="Pfam" id="PF22039">
    <property type="entry name" value="HUTI_composite_bact"/>
    <property type="match status" value="1"/>
</dbReference>
<evidence type="ECO:0000259" key="5">
    <source>
        <dbReference type="Pfam" id="PF22039"/>
    </source>
</evidence>
<protein>
    <submittedName>
        <fullName evidence="6">Putative selenium metabolism protein SsnA</fullName>
    </submittedName>
</protein>